<feature type="region of interest" description="Disordered" evidence="2">
    <location>
        <begin position="1"/>
        <end position="28"/>
    </location>
</feature>
<dbReference type="OrthoDB" id="9806150at2"/>
<dbReference type="GO" id="GO:0016787">
    <property type="term" value="F:hydrolase activity"/>
    <property type="evidence" value="ECO:0007669"/>
    <property type="project" value="UniProtKB-KW"/>
</dbReference>
<dbReference type="GO" id="GO:0019693">
    <property type="term" value="P:ribose phosphate metabolic process"/>
    <property type="evidence" value="ECO:0007669"/>
    <property type="project" value="TreeGrafter"/>
</dbReference>
<dbReference type="Gene3D" id="3.90.79.10">
    <property type="entry name" value="Nucleoside Triphosphate Pyrophosphohydrolase"/>
    <property type="match status" value="1"/>
</dbReference>
<feature type="domain" description="Nudix hydrolase" evidence="3">
    <location>
        <begin position="62"/>
        <end position="205"/>
    </location>
</feature>
<dbReference type="AlphaFoldDB" id="A0A1Q8VJ11"/>
<keyword evidence="1" id="KW-0378">Hydrolase</keyword>
<accession>A0A1Q8VJ11</accession>
<dbReference type="EMBL" id="MSKL01000026">
    <property type="protein sequence ID" value="OLO48077.1"/>
    <property type="molecule type" value="Genomic_DNA"/>
</dbReference>
<dbReference type="GO" id="GO:0006753">
    <property type="term" value="P:nucleoside phosphate metabolic process"/>
    <property type="evidence" value="ECO:0007669"/>
    <property type="project" value="TreeGrafter"/>
</dbReference>
<evidence type="ECO:0000256" key="2">
    <source>
        <dbReference type="SAM" id="MobiDB-lite"/>
    </source>
</evidence>
<evidence type="ECO:0000313" key="4">
    <source>
        <dbReference type="EMBL" id="OLO48077.1"/>
    </source>
</evidence>
<dbReference type="RefSeq" id="WP_075418755.1">
    <property type="nucleotide sequence ID" value="NZ_MSKL01000026.1"/>
</dbReference>
<dbReference type="PANTHER" id="PTHR11839">
    <property type="entry name" value="UDP/ADP-SUGAR PYROPHOSPHATASE"/>
    <property type="match status" value="1"/>
</dbReference>
<dbReference type="Proteomes" id="UP000186394">
    <property type="component" value="Unassembled WGS sequence"/>
</dbReference>
<protein>
    <submittedName>
        <fullName evidence="4">ADP-ribose diphosphatase</fullName>
    </submittedName>
</protein>
<dbReference type="PROSITE" id="PS51462">
    <property type="entry name" value="NUDIX"/>
    <property type="match status" value="1"/>
</dbReference>
<dbReference type="InterPro" id="IPR015797">
    <property type="entry name" value="NUDIX_hydrolase-like_dom_sf"/>
</dbReference>
<organism evidence="4 5">
    <name type="scientific">Actinomyces oris</name>
    <dbReference type="NCBI Taxonomy" id="544580"/>
    <lineage>
        <taxon>Bacteria</taxon>
        <taxon>Bacillati</taxon>
        <taxon>Actinomycetota</taxon>
        <taxon>Actinomycetes</taxon>
        <taxon>Actinomycetales</taxon>
        <taxon>Actinomycetaceae</taxon>
        <taxon>Actinomyces</taxon>
    </lineage>
</organism>
<gene>
    <name evidence="4" type="ORF">BKH28_10520</name>
</gene>
<proteinExistence type="predicted"/>
<name>A0A1Q8VJ11_9ACTO</name>
<evidence type="ECO:0000313" key="5">
    <source>
        <dbReference type="Proteomes" id="UP000186394"/>
    </source>
</evidence>
<reference evidence="4 5" key="1">
    <citation type="submission" date="2016-12" db="EMBL/GenBank/DDBJ databases">
        <title>Genomic comparison of strains in the 'Actinomyces naeslundii' group.</title>
        <authorList>
            <person name="Mughal S.R."/>
            <person name="Do T."/>
            <person name="Gilbert S.C."/>
            <person name="Witherden E.A."/>
            <person name="Didelot X."/>
            <person name="Beighton D."/>
        </authorList>
    </citation>
    <scope>NUCLEOTIDE SEQUENCE [LARGE SCALE GENOMIC DNA]</scope>
    <source>
        <strain evidence="4 5">P6N</strain>
    </source>
</reference>
<dbReference type="InterPro" id="IPR000086">
    <property type="entry name" value="NUDIX_hydrolase_dom"/>
</dbReference>
<dbReference type="GO" id="GO:0005829">
    <property type="term" value="C:cytosol"/>
    <property type="evidence" value="ECO:0007669"/>
    <property type="project" value="TreeGrafter"/>
</dbReference>
<dbReference type="SUPFAM" id="SSF55811">
    <property type="entry name" value="Nudix"/>
    <property type="match status" value="1"/>
</dbReference>
<evidence type="ECO:0000256" key="1">
    <source>
        <dbReference type="ARBA" id="ARBA00022801"/>
    </source>
</evidence>
<feature type="compositionally biased region" description="Polar residues" evidence="2">
    <location>
        <begin position="1"/>
        <end position="14"/>
    </location>
</feature>
<sequence>MDHPVTTTRSSDGLGNSLADTREPGRELVGSERVWSGPIFAVDADHVRLGPGQDPVARQVVVHHDAVAVVALREGEASSQTDGAAEILMIRQYRHPVRACLWEIPAGLLDVPGEAPAVAAARELAEETDYAAATWNTLAEFYASPGFTTEGARIFLAQDLSLLPEDQRTAREAEEAEFVPTWVRLDEALDAVMDGRLHNPSTVLGVLATAQARSRGWAGLRPADAPWLRSPESL</sequence>
<evidence type="ECO:0000259" key="3">
    <source>
        <dbReference type="PROSITE" id="PS51462"/>
    </source>
</evidence>
<dbReference type="PANTHER" id="PTHR11839:SF31">
    <property type="entry name" value="ADP-RIBOSE PYROPHOSPHATASE"/>
    <property type="match status" value="1"/>
</dbReference>
<dbReference type="Pfam" id="PF00293">
    <property type="entry name" value="NUDIX"/>
    <property type="match status" value="1"/>
</dbReference>
<comment type="caution">
    <text evidence="4">The sequence shown here is derived from an EMBL/GenBank/DDBJ whole genome shotgun (WGS) entry which is preliminary data.</text>
</comment>